<evidence type="ECO:0000256" key="7">
    <source>
        <dbReference type="ARBA" id="ARBA00022989"/>
    </source>
</evidence>
<dbReference type="PROSITE" id="PS50255">
    <property type="entry name" value="CYTOCHROME_B5_2"/>
    <property type="match status" value="1"/>
</dbReference>
<keyword evidence="9 13" id="KW-0408">Iron</keyword>
<keyword evidence="3 13" id="KW-0444">Lipid biosynthesis</keyword>
<feature type="transmembrane region" description="Helical" evidence="14">
    <location>
        <begin position="178"/>
        <end position="199"/>
    </location>
</feature>
<keyword evidence="11 14" id="KW-0472">Membrane</keyword>
<dbReference type="AlphaFoldDB" id="A0A139ABC1"/>
<evidence type="ECO:0000256" key="11">
    <source>
        <dbReference type="ARBA" id="ARBA00023136"/>
    </source>
</evidence>
<evidence type="ECO:0000256" key="10">
    <source>
        <dbReference type="ARBA" id="ARBA00023098"/>
    </source>
</evidence>
<dbReference type="Pfam" id="PF00487">
    <property type="entry name" value="FA_desaturase"/>
    <property type="match status" value="1"/>
</dbReference>
<dbReference type="InterPro" id="IPR005804">
    <property type="entry name" value="FA_desaturase_dom"/>
</dbReference>
<keyword evidence="4 14" id="KW-0812">Transmembrane</keyword>
<sequence>MADTTLDQRRGANVQHSYTQQQLLGTQEQVYSWSNVNWFHTILLTATLALAAYGIATTPLNWKTGVWSFVWYSCAGLGITAGYHRLWSHKSYSASTLYQTIFAFFGASAFQGSILWWSRKHRQHHRYTDTPKDPHSAKQGALWCHVGWMLVKQRRENRGVVDVRDLDGLWIVRWQHKYYLPIAVFGSFVFPMLVAGLGWGDWRGGLFYAGITRQVLLHHATFCVNSLAHLLGTQPFDDRLTPRNHFITALVTFGEGNHNFHHEFPNDYRNGVKWWEYDPTKWVIWAASLVGLTWGLKEFEEGEIRKGELTMVEKKIQEEKGMLDFGEPVEELPKWTFAEFKAHAPADQLLAIDGVVYTVKEFMHQHPGGANLLKFSIGHDVTYQFNGGVYFHNNAARNWLAKFRVAHIADPALEAASTSDSVMDDDEAWADVARGREVKAKSV</sequence>
<keyword evidence="13" id="KW-0249">Electron transport</keyword>
<comment type="catalytic activity">
    <reaction evidence="13">
        <text>octadecanoyl-CoA + 2 Fe(II)-[cytochrome b5] + O2 + 2 H(+) = (9Z)-octadecenoyl-CoA + 2 Fe(III)-[cytochrome b5] + 2 H2O</text>
        <dbReference type="Rhea" id="RHEA:19721"/>
        <dbReference type="Rhea" id="RHEA-COMP:10438"/>
        <dbReference type="Rhea" id="RHEA-COMP:10439"/>
        <dbReference type="ChEBI" id="CHEBI:15377"/>
        <dbReference type="ChEBI" id="CHEBI:15378"/>
        <dbReference type="ChEBI" id="CHEBI:15379"/>
        <dbReference type="ChEBI" id="CHEBI:29033"/>
        <dbReference type="ChEBI" id="CHEBI:29034"/>
        <dbReference type="ChEBI" id="CHEBI:57387"/>
        <dbReference type="ChEBI" id="CHEBI:57394"/>
        <dbReference type="EC" id="1.14.19.1"/>
    </reaction>
</comment>
<dbReference type="Pfam" id="PF00173">
    <property type="entry name" value="Cyt-b5"/>
    <property type="match status" value="1"/>
</dbReference>
<proteinExistence type="inferred from homology"/>
<dbReference type="CDD" id="cd03505">
    <property type="entry name" value="Delta9-FADS-like"/>
    <property type="match status" value="1"/>
</dbReference>
<keyword evidence="12 13" id="KW-0275">Fatty acid biosynthesis</keyword>
<dbReference type="GO" id="GO:0006636">
    <property type="term" value="P:unsaturated fatty acid biosynthetic process"/>
    <property type="evidence" value="ECO:0007669"/>
    <property type="project" value="UniProtKB-UniRule"/>
</dbReference>
<dbReference type="OMA" id="WWSSKHR"/>
<keyword evidence="5 13" id="KW-0479">Metal-binding</keyword>
<keyword evidence="13" id="KW-0349">Heme</keyword>
<dbReference type="PANTHER" id="PTHR11351">
    <property type="entry name" value="ACYL-COA DESATURASE"/>
    <property type="match status" value="1"/>
</dbReference>
<keyword evidence="6 13" id="KW-0276">Fatty acid metabolism</keyword>
<dbReference type="PROSITE" id="PS00476">
    <property type="entry name" value="FATTY_ACID_DESATUR_1"/>
    <property type="match status" value="1"/>
</dbReference>
<comment type="similarity">
    <text evidence="2 13">Belongs to the fatty acid desaturase type 1 family.</text>
</comment>
<dbReference type="InterPro" id="IPR001522">
    <property type="entry name" value="FADS-1_CS"/>
</dbReference>
<keyword evidence="10 13" id="KW-0443">Lipid metabolism</keyword>
<comment type="cofactor">
    <cofactor evidence="13">
        <name>Fe(2+)</name>
        <dbReference type="ChEBI" id="CHEBI:29033"/>
    </cofactor>
    <text evidence="13">Expected to bind 2 Fe(2+) ions per subunit.</text>
</comment>
<dbReference type="EMBL" id="KQ965771">
    <property type="protein sequence ID" value="KXS14122.1"/>
    <property type="molecule type" value="Genomic_DNA"/>
</dbReference>
<dbReference type="Proteomes" id="UP000070544">
    <property type="component" value="Unassembled WGS sequence"/>
</dbReference>
<keyword evidence="8 13" id="KW-0560">Oxidoreductase</keyword>
<feature type="domain" description="Cytochrome b5 heme-binding" evidence="15">
    <location>
        <begin position="332"/>
        <end position="409"/>
    </location>
</feature>
<dbReference type="PANTHER" id="PTHR11351:SF31">
    <property type="entry name" value="DESATURASE 1, ISOFORM A-RELATED"/>
    <property type="match status" value="1"/>
</dbReference>
<dbReference type="InterPro" id="IPR001199">
    <property type="entry name" value="Cyt_B5-like_heme/steroid-bd"/>
</dbReference>
<dbReference type="OrthoDB" id="10260134at2759"/>
<dbReference type="PIRSF" id="PIRSF000345">
    <property type="entry name" value="OLE1"/>
    <property type="match status" value="1"/>
</dbReference>
<name>A0A139ABC1_GONPJ</name>
<evidence type="ECO:0000256" key="5">
    <source>
        <dbReference type="ARBA" id="ARBA00022723"/>
    </source>
</evidence>
<comment type="subcellular location">
    <subcellularLocation>
        <location evidence="1">Membrane</location>
        <topology evidence="1">Multi-pass membrane protein</topology>
    </subcellularLocation>
</comment>
<evidence type="ECO:0000256" key="4">
    <source>
        <dbReference type="ARBA" id="ARBA00022692"/>
    </source>
</evidence>
<dbReference type="InterPro" id="IPR009160">
    <property type="entry name" value="Acyl-CoA_deSatase_haem/ster-bd"/>
</dbReference>
<evidence type="ECO:0000256" key="12">
    <source>
        <dbReference type="ARBA" id="ARBA00023160"/>
    </source>
</evidence>
<organism evidence="16 17">
    <name type="scientific">Gonapodya prolifera (strain JEL478)</name>
    <name type="common">Monoblepharis prolifera</name>
    <dbReference type="NCBI Taxonomy" id="1344416"/>
    <lineage>
        <taxon>Eukaryota</taxon>
        <taxon>Fungi</taxon>
        <taxon>Fungi incertae sedis</taxon>
        <taxon>Chytridiomycota</taxon>
        <taxon>Chytridiomycota incertae sedis</taxon>
        <taxon>Monoblepharidomycetes</taxon>
        <taxon>Monoblepharidales</taxon>
        <taxon>Gonapodyaceae</taxon>
        <taxon>Gonapodya</taxon>
    </lineage>
</organism>
<evidence type="ECO:0000256" key="9">
    <source>
        <dbReference type="ARBA" id="ARBA00023004"/>
    </source>
</evidence>
<evidence type="ECO:0000259" key="15">
    <source>
        <dbReference type="PROSITE" id="PS50255"/>
    </source>
</evidence>
<gene>
    <name evidence="16" type="ORF">M427DRAFT_112786</name>
</gene>
<dbReference type="EC" id="1.14.19.1" evidence="13"/>
<dbReference type="GO" id="GO:0004768">
    <property type="term" value="F:stearoyl-CoA 9-desaturase activity"/>
    <property type="evidence" value="ECO:0007669"/>
    <property type="project" value="UniProtKB-UniRule"/>
</dbReference>
<feature type="transmembrane region" description="Helical" evidence="14">
    <location>
        <begin position="96"/>
        <end position="117"/>
    </location>
</feature>
<dbReference type="InterPro" id="IPR036400">
    <property type="entry name" value="Cyt_B5-like_heme/steroid_sf"/>
</dbReference>
<feature type="transmembrane region" description="Helical" evidence="14">
    <location>
        <begin position="38"/>
        <end position="56"/>
    </location>
</feature>
<comment type="function">
    <text evidence="13">Stearoyl-CoA desaturase that utilizes O(2) and electrons from reduced cytochrome b5 to introduce the first double bond into saturated fatty acyl-CoA substrates.</text>
</comment>
<dbReference type="SUPFAM" id="SSF55856">
    <property type="entry name" value="Cytochrome b5-like heme/steroid binding domain"/>
    <property type="match status" value="1"/>
</dbReference>
<evidence type="ECO:0000256" key="3">
    <source>
        <dbReference type="ARBA" id="ARBA00022516"/>
    </source>
</evidence>
<evidence type="ECO:0000256" key="1">
    <source>
        <dbReference type="ARBA" id="ARBA00004141"/>
    </source>
</evidence>
<evidence type="ECO:0000313" key="16">
    <source>
        <dbReference type="EMBL" id="KXS14122.1"/>
    </source>
</evidence>
<protein>
    <recommendedName>
        <fullName evidence="13">Acyl-CoA desaturase</fullName>
        <ecNumber evidence="13">1.14.19.1</ecNumber>
    </recommendedName>
</protein>
<evidence type="ECO:0000313" key="17">
    <source>
        <dbReference type="Proteomes" id="UP000070544"/>
    </source>
</evidence>
<evidence type="ECO:0000256" key="6">
    <source>
        <dbReference type="ARBA" id="ARBA00022832"/>
    </source>
</evidence>
<dbReference type="InterPro" id="IPR015876">
    <property type="entry name" value="Acyl-CoA_DS"/>
</dbReference>
<evidence type="ECO:0000256" key="14">
    <source>
        <dbReference type="SAM" id="Phobius"/>
    </source>
</evidence>
<accession>A0A139ABC1</accession>
<dbReference type="GO" id="GO:0005506">
    <property type="term" value="F:iron ion binding"/>
    <property type="evidence" value="ECO:0007669"/>
    <property type="project" value="TreeGrafter"/>
</dbReference>
<evidence type="ECO:0000256" key="13">
    <source>
        <dbReference type="PIRNR" id="PIRNR000345"/>
    </source>
</evidence>
<dbReference type="GO" id="GO:0005789">
    <property type="term" value="C:endoplasmic reticulum membrane"/>
    <property type="evidence" value="ECO:0007669"/>
    <property type="project" value="TreeGrafter"/>
</dbReference>
<keyword evidence="7 14" id="KW-1133">Transmembrane helix</keyword>
<keyword evidence="17" id="KW-1185">Reference proteome</keyword>
<dbReference type="SMART" id="SM01117">
    <property type="entry name" value="Cyt-b5"/>
    <property type="match status" value="1"/>
</dbReference>
<evidence type="ECO:0000256" key="2">
    <source>
        <dbReference type="ARBA" id="ARBA00009295"/>
    </source>
</evidence>
<dbReference type="STRING" id="1344416.A0A139ABC1"/>
<reference evidence="16 17" key="1">
    <citation type="journal article" date="2015" name="Genome Biol. Evol.">
        <title>Phylogenomic analyses indicate that early fungi evolved digesting cell walls of algal ancestors of land plants.</title>
        <authorList>
            <person name="Chang Y."/>
            <person name="Wang S."/>
            <person name="Sekimoto S."/>
            <person name="Aerts A.L."/>
            <person name="Choi C."/>
            <person name="Clum A."/>
            <person name="LaButti K.M."/>
            <person name="Lindquist E.A."/>
            <person name="Yee Ngan C."/>
            <person name="Ohm R.A."/>
            <person name="Salamov A.A."/>
            <person name="Grigoriev I.V."/>
            <person name="Spatafora J.W."/>
            <person name="Berbee M.L."/>
        </authorList>
    </citation>
    <scope>NUCLEOTIDE SEQUENCE [LARGE SCALE GENOMIC DNA]</scope>
    <source>
        <strain evidence="16 17">JEL478</strain>
    </source>
</reference>
<dbReference type="Gene3D" id="3.10.120.10">
    <property type="entry name" value="Cytochrome b5-like heme/steroid binding domain"/>
    <property type="match status" value="1"/>
</dbReference>
<evidence type="ECO:0000256" key="8">
    <source>
        <dbReference type="ARBA" id="ARBA00023002"/>
    </source>
</evidence>
<keyword evidence="13" id="KW-0813">Transport</keyword>
<dbReference type="PRINTS" id="PR00075">
    <property type="entry name" value="FACDDSATRASE"/>
</dbReference>